<dbReference type="AlphaFoldDB" id="Q6YSU0"/>
<dbReference type="Proteomes" id="UP000000763">
    <property type="component" value="Chromosome 7"/>
</dbReference>
<evidence type="ECO:0000256" key="1">
    <source>
        <dbReference type="SAM" id="MobiDB-lite"/>
    </source>
</evidence>
<reference evidence="3" key="1">
    <citation type="journal article" date="2005" name="Nature">
        <title>The map-based sequence of the rice genome.</title>
        <authorList>
            <consortium name="International rice genome sequencing project (IRGSP)"/>
            <person name="Matsumoto T."/>
            <person name="Wu J."/>
            <person name="Kanamori H."/>
            <person name="Katayose Y."/>
            <person name="Fujisawa M."/>
            <person name="Namiki N."/>
            <person name="Mizuno H."/>
            <person name="Yamamoto K."/>
            <person name="Antonio B.A."/>
            <person name="Baba T."/>
            <person name="Sakata K."/>
            <person name="Nagamura Y."/>
            <person name="Aoki H."/>
            <person name="Arikawa K."/>
            <person name="Arita K."/>
            <person name="Bito T."/>
            <person name="Chiden Y."/>
            <person name="Fujitsuka N."/>
            <person name="Fukunaka R."/>
            <person name="Hamada M."/>
            <person name="Harada C."/>
            <person name="Hayashi A."/>
            <person name="Hijishita S."/>
            <person name="Honda M."/>
            <person name="Hosokawa S."/>
            <person name="Ichikawa Y."/>
            <person name="Idonuma A."/>
            <person name="Iijima M."/>
            <person name="Ikeda M."/>
            <person name="Ikeno M."/>
            <person name="Ito K."/>
            <person name="Ito S."/>
            <person name="Ito T."/>
            <person name="Ito Y."/>
            <person name="Ito Y."/>
            <person name="Iwabuchi A."/>
            <person name="Kamiya K."/>
            <person name="Karasawa W."/>
            <person name="Kurita K."/>
            <person name="Katagiri S."/>
            <person name="Kikuta A."/>
            <person name="Kobayashi H."/>
            <person name="Kobayashi N."/>
            <person name="Machita K."/>
            <person name="Maehara T."/>
            <person name="Masukawa M."/>
            <person name="Mizubayashi T."/>
            <person name="Mukai Y."/>
            <person name="Nagasaki H."/>
            <person name="Nagata Y."/>
            <person name="Naito S."/>
            <person name="Nakashima M."/>
            <person name="Nakama Y."/>
            <person name="Nakamichi Y."/>
            <person name="Nakamura M."/>
            <person name="Meguro A."/>
            <person name="Negishi M."/>
            <person name="Ohta I."/>
            <person name="Ohta T."/>
            <person name="Okamoto M."/>
            <person name="Ono N."/>
            <person name="Saji S."/>
            <person name="Sakaguchi M."/>
            <person name="Sakai K."/>
            <person name="Shibata M."/>
            <person name="Shimokawa T."/>
            <person name="Song J."/>
            <person name="Takazaki Y."/>
            <person name="Terasawa K."/>
            <person name="Tsugane M."/>
            <person name="Tsuji K."/>
            <person name="Ueda S."/>
            <person name="Waki K."/>
            <person name="Yamagata H."/>
            <person name="Yamamoto M."/>
            <person name="Yamamoto S."/>
            <person name="Yamane H."/>
            <person name="Yoshiki S."/>
            <person name="Yoshihara R."/>
            <person name="Yukawa K."/>
            <person name="Zhong H."/>
            <person name="Yano M."/>
            <person name="Yuan Q."/>
            <person name="Ouyang S."/>
            <person name="Liu J."/>
            <person name="Jones K.M."/>
            <person name="Gansberger K."/>
            <person name="Moffat K."/>
            <person name="Hill J."/>
            <person name="Bera J."/>
            <person name="Fadrosh D."/>
            <person name="Jin S."/>
            <person name="Johri S."/>
            <person name="Kim M."/>
            <person name="Overton L."/>
            <person name="Reardon M."/>
            <person name="Tsitrin T."/>
            <person name="Vuong H."/>
            <person name="Weaver B."/>
            <person name="Ciecko A."/>
            <person name="Tallon L."/>
            <person name="Jackson J."/>
            <person name="Pai G."/>
            <person name="Aken S.V."/>
            <person name="Utterback T."/>
            <person name="Reidmuller S."/>
            <person name="Feldblyum T."/>
            <person name="Hsiao J."/>
            <person name="Zismann V."/>
            <person name="Iobst S."/>
            <person name="de Vazeille A.R."/>
            <person name="Buell C.R."/>
            <person name="Ying K."/>
            <person name="Li Y."/>
            <person name="Lu T."/>
            <person name="Huang Y."/>
            <person name="Zhao Q."/>
            <person name="Feng Q."/>
            <person name="Zhang L."/>
            <person name="Zhu J."/>
            <person name="Weng Q."/>
            <person name="Mu J."/>
            <person name="Lu Y."/>
            <person name="Fan D."/>
            <person name="Liu Y."/>
            <person name="Guan J."/>
            <person name="Zhang Y."/>
            <person name="Yu S."/>
            <person name="Liu X."/>
            <person name="Zhang Y."/>
            <person name="Hong G."/>
            <person name="Han B."/>
            <person name="Choisne N."/>
            <person name="Demange N."/>
            <person name="Orjeda G."/>
            <person name="Samain S."/>
            <person name="Cattolico L."/>
            <person name="Pelletier E."/>
            <person name="Couloux A."/>
            <person name="Segurens B."/>
            <person name="Wincker P."/>
            <person name="D'Hont A."/>
            <person name="Scarpelli C."/>
            <person name="Weissenbach J."/>
            <person name="Salanoubat M."/>
            <person name="Quetier F."/>
            <person name="Yu Y."/>
            <person name="Kim H.R."/>
            <person name="Rambo T."/>
            <person name="Currie J."/>
            <person name="Collura K."/>
            <person name="Luo M."/>
            <person name="Yang T."/>
            <person name="Ammiraju J.S.S."/>
            <person name="Engler F."/>
            <person name="Soderlund C."/>
            <person name="Wing R.A."/>
            <person name="Palmer L.E."/>
            <person name="de la Bastide M."/>
            <person name="Spiegel L."/>
            <person name="Nascimento L."/>
            <person name="Zutavern T."/>
            <person name="O'Shaughnessy A."/>
            <person name="Dike S."/>
            <person name="Dedhia N."/>
            <person name="Preston R."/>
            <person name="Balija V."/>
            <person name="McCombie W.R."/>
            <person name="Chow T."/>
            <person name="Chen H."/>
            <person name="Chung M."/>
            <person name="Chen C."/>
            <person name="Shaw J."/>
            <person name="Wu H."/>
            <person name="Hsiao K."/>
            <person name="Chao Y."/>
            <person name="Chu M."/>
            <person name="Cheng C."/>
            <person name="Hour A."/>
            <person name="Lee P."/>
            <person name="Lin S."/>
            <person name="Lin Y."/>
            <person name="Liou J."/>
            <person name="Liu S."/>
            <person name="Hsing Y."/>
            <person name="Raghuvanshi S."/>
            <person name="Mohanty A."/>
            <person name="Bharti A.K."/>
            <person name="Gaur A."/>
            <person name="Gupta V."/>
            <person name="Kumar D."/>
            <person name="Ravi V."/>
            <person name="Vij S."/>
            <person name="Kapur A."/>
            <person name="Khurana P."/>
            <person name="Khurana P."/>
            <person name="Khurana J.P."/>
            <person name="Tyagi A.K."/>
            <person name="Gaikwad K."/>
            <person name="Singh A."/>
            <person name="Dalal V."/>
            <person name="Srivastava S."/>
            <person name="Dixit A."/>
            <person name="Pal A.K."/>
            <person name="Ghazi I.A."/>
            <person name="Yadav M."/>
            <person name="Pandit A."/>
            <person name="Bhargava A."/>
            <person name="Sureshbabu K."/>
            <person name="Batra K."/>
            <person name="Sharma T.R."/>
            <person name="Mohapatra T."/>
            <person name="Singh N.K."/>
            <person name="Messing J."/>
            <person name="Nelson A.B."/>
            <person name="Fuks G."/>
            <person name="Kavchok S."/>
            <person name="Keizer G."/>
            <person name="Linton E."/>
            <person name="Llaca V."/>
            <person name="Song R."/>
            <person name="Tanyolac B."/>
            <person name="Young S."/>
            <person name="Ho-Il K."/>
            <person name="Hahn J.H."/>
            <person name="Sangsakoo G."/>
            <person name="Vanavichit A."/>
            <person name="de Mattos Luiz.A.T."/>
            <person name="Zimmer P.D."/>
            <person name="Malone G."/>
            <person name="Dellagostin O."/>
            <person name="de Oliveira A.C."/>
            <person name="Bevan M."/>
            <person name="Bancroft I."/>
            <person name="Minx P."/>
            <person name="Cordum H."/>
            <person name="Wilson R."/>
            <person name="Cheng Z."/>
            <person name="Jin W."/>
            <person name="Jiang J."/>
            <person name="Leong S.A."/>
            <person name="Iwama H."/>
            <person name="Gojobori T."/>
            <person name="Itoh T."/>
            <person name="Niimura Y."/>
            <person name="Fujii Y."/>
            <person name="Habara T."/>
            <person name="Sakai H."/>
            <person name="Sato Y."/>
            <person name="Wilson G."/>
            <person name="Kumar K."/>
            <person name="McCouch S."/>
            <person name="Juretic N."/>
            <person name="Hoen D."/>
            <person name="Wright S."/>
            <person name="Bruskiewich R."/>
            <person name="Bureau T."/>
            <person name="Miyao A."/>
            <person name="Hirochika H."/>
            <person name="Nishikawa T."/>
            <person name="Kadowaki K."/>
            <person name="Sugiura M."/>
            <person name="Burr B."/>
            <person name="Sasaki T."/>
        </authorList>
    </citation>
    <scope>NUCLEOTIDE SEQUENCE [LARGE SCALE GENOMIC DNA]</scope>
    <source>
        <strain evidence="3">cv. Nipponbare</strain>
    </source>
</reference>
<reference evidence="3" key="2">
    <citation type="journal article" date="2008" name="Nucleic Acids Res.">
        <title>The rice annotation project database (RAP-DB): 2008 update.</title>
        <authorList>
            <consortium name="The rice annotation project (RAP)"/>
        </authorList>
    </citation>
    <scope>GENOME REANNOTATION</scope>
    <source>
        <strain evidence="3">cv. Nipponbare</strain>
    </source>
</reference>
<sequence length="115" mass="11492">MASATPRPTEPSAPGHTHPPPILPVPDPAWQRASASFCVLVVVALVGPGAAVAATEDAEADAVWNRLAVGPVDAAACRPRAARGLPPRDLAALGPGALSAADPLLPSLAETEAAR</sequence>
<name>Q6YSU0_ORYSJ</name>
<protein>
    <submittedName>
        <fullName evidence="2">Uncharacterized protein</fullName>
    </submittedName>
</protein>
<gene>
    <name evidence="2" type="primary">P0680C01.29</name>
</gene>
<dbReference type="EMBL" id="AP006344">
    <property type="protein sequence ID" value="BAC84800.1"/>
    <property type="molecule type" value="Genomic_DNA"/>
</dbReference>
<feature type="region of interest" description="Disordered" evidence="1">
    <location>
        <begin position="1"/>
        <end position="25"/>
    </location>
</feature>
<evidence type="ECO:0000313" key="3">
    <source>
        <dbReference type="Proteomes" id="UP000000763"/>
    </source>
</evidence>
<proteinExistence type="predicted"/>
<evidence type="ECO:0000313" key="2">
    <source>
        <dbReference type="EMBL" id="BAC84800.1"/>
    </source>
</evidence>
<organism evidence="2 3">
    <name type="scientific">Oryza sativa subsp. japonica</name>
    <name type="common">Rice</name>
    <dbReference type="NCBI Taxonomy" id="39947"/>
    <lineage>
        <taxon>Eukaryota</taxon>
        <taxon>Viridiplantae</taxon>
        <taxon>Streptophyta</taxon>
        <taxon>Embryophyta</taxon>
        <taxon>Tracheophyta</taxon>
        <taxon>Spermatophyta</taxon>
        <taxon>Magnoliopsida</taxon>
        <taxon>Liliopsida</taxon>
        <taxon>Poales</taxon>
        <taxon>Poaceae</taxon>
        <taxon>BOP clade</taxon>
        <taxon>Oryzoideae</taxon>
        <taxon>Oryzeae</taxon>
        <taxon>Oryzinae</taxon>
        <taxon>Oryza</taxon>
        <taxon>Oryza sativa</taxon>
    </lineage>
</organism>
<accession>Q6YSU0</accession>